<organism evidence="31 32">
    <name type="scientific">Camelus dromedarius</name>
    <name type="common">Dromedary</name>
    <name type="synonym">Arabian camel</name>
    <dbReference type="NCBI Taxonomy" id="9838"/>
    <lineage>
        <taxon>Eukaryota</taxon>
        <taxon>Metazoa</taxon>
        <taxon>Chordata</taxon>
        <taxon>Craniata</taxon>
        <taxon>Vertebrata</taxon>
        <taxon>Euteleostomi</taxon>
        <taxon>Mammalia</taxon>
        <taxon>Eutheria</taxon>
        <taxon>Laurasiatheria</taxon>
        <taxon>Artiodactyla</taxon>
        <taxon>Tylopoda</taxon>
        <taxon>Camelidae</taxon>
        <taxon>Camelus</taxon>
    </lineage>
</organism>
<dbReference type="CDD" id="cd19063">
    <property type="entry name" value="LGIC_TM_5-HT3"/>
    <property type="match status" value="1"/>
</dbReference>
<dbReference type="SUPFAM" id="SSF63712">
    <property type="entry name" value="Nicotinic receptor ligand binding domain-like"/>
    <property type="match status" value="1"/>
</dbReference>
<dbReference type="InterPro" id="IPR018000">
    <property type="entry name" value="Neurotransmitter_ion_chnl_CS"/>
</dbReference>
<evidence type="ECO:0000313" key="32">
    <source>
        <dbReference type="Proteomes" id="UP000299084"/>
    </source>
</evidence>
<evidence type="ECO:0000313" key="31">
    <source>
        <dbReference type="EMBL" id="KAB1254714.1"/>
    </source>
</evidence>
<comment type="subunit">
    <text evidence="22">Forms homopentameric as well as heteropentameric serotonin-activated cation-selective channel complexes with HTR3B or HTR3C or HTR3D or HTR3E. The homomeric complex is functional but exhibits low conductance with modified voltage dependence, and decreased agonist and antagonist affinity. Heteropentameric complexes display properties which resemble that of neuronal serotonin-activated channels in vivo. Interacts with RIC3.</text>
</comment>
<evidence type="ECO:0000256" key="11">
    <source>
        <dbReference type="ARBA" id="ARBA00023180"/>
    </source>
</evidence>
<keyword evidence="7 27" id="KW-0406">Ion transport</keyword>
<reference evidence="31 32" key="1">
    <citation type="journal article" date="2019" name="Mol. Ecol. Resour.">
        <title>Improving Illumina assemblies with Hi-C and long reads: an example with the North African dromedary.</title>
        <authorList>
            <person name="Elbers J.P."/>
            <person name="Rogers M.F."/>
            <person name="Perelman P.L."/>
            <person name="Proskuryakova A.A."/>
            <person name="Serdyukova N.A."/>
            <person name="Johnson W.E."/>
            <person name="Horin P."/>
            <person name="Corander J."/>
            <person name="Murphy D."/>
            <person name="Burger P.A."/>
        </authorList>
    </citation>
    <scope>NUCLEOTIDE SEQUENCE [LARGE SCALE GENOMIC DNA]</scope>
    <source>
        <strain evidence="31">Drom800</strain>
        <tissue evidence="31">Blood</tissue>
    </source>
</reference>
<dbReference type="InterPro" id="IPR006029">
    <property type="entry name" value="Neurotrans-gated_channel_TM"/>
</dbReference>
<feature type="region of interest" description="Disordered" evidence="28">
    <location>
        <begin position="361"/>
        <end position="383"/>
    </location>
</feature>
<dbReference type="FunFam" id="1.20.58.390:FF:000020">
    <property type="entry name" value="5-hydroxytryptamine (serotonin) receptor 3A"/>
    <property type="match status" value="1"/>
</dbReference>
<feature type="transmembrane region" description="Helical" evidence="27">
    <location>
        <begin position="250"/>
        <end position="271"/>
    </location>
</feature>
<dbReference type="PROSITE" id="PS00236">
    <property type="entry name" value="NEUROTR_ION_CHANNEL"/>
    <property type="match status" value="1"/>
</dbReference>
<protein>
    <recommendedName>
        <fullName evidence="23">5-hydroxytryptamine receptor 3A</fullName>
    </recommendedName>
    <alternativeName>
        <fullName evidence="25">5-hydroxytryptamine receptor 3</fullName>
    </alternativeName>
    <alternativeName>
        <fullName evidence="24">Serotonin receptor 3A</fullName>
    </alternativeName>
    <alternativeName>
        <fullName evidence="26">Serotonin-gated ion channel receptor</fullName>
    </alternativeName>
</protein>
<evidence type="ECO:0000256" key="21">
    <source>
        <dbReference type="ARBA" id="ARBA00061202"/>
    </source>
</evidence>
<dbReference type="InterPro" id="IPR006201">
    <property type="entry name" value="Neur_channel"/>
</dbReference>
<evidence type="ECO:0000256" key="15">
    <source>
        <dbReference type="ARBA" id="ARBA00034104"/>
    </source>
</evidence>
<evidence type="ECO:0000256" key="17">
    <source>
        <dbReference type="ARBA" id="ARBA00034430"/>
    </source>
</evidence>
<evidence type="ECO:0000259" key="29">
    <source>
        <dbReference type="Pfam" id="PF02931"/>
    </source>
</evidence>
<evidence type="ECO:0000256" key="1">
    <source>
        <dbReference type="ARBA" id="ARBA00022448"/>
    </source>
</evidence>
<comment type="catalytic activity">
    <reaction evidence="19">
        <text>Ca(2+)(in) = Ca(2+)(out)</text>
        <dbReference type="Rhea" id="RHEA:29671"/>
        <dbReference type="ChEBI" id="CHEBI:29108"/>
    </reaction>
</comment>
<keyword evidence="14 27" id="KW-0407">Ion channel</keyword>
<evidence type="ECO:0000256" key="3">
    <source>
        <dbReference type="ARBA" id="ARBA00022692"/>
    </source>
</evidence>
<keyword evidence="3 27" id="KW-0812">Transmembrane</keyword>
<sequence length="450" mass="51097">MLLWVPWALLALLLPTLLAPGEARHGGGLPAQNSSRPALLRLSDHLLADYKKGVRPVRDWRKPTTVSIDVIVYAILNVDEKNQVLTTYIWYRQKCISVDVGKSPYIPYVYVRHDGEVQNYKPLQVVTACSLDIYNFPFDVQNCSLTFTSWLHTIQDINISLLRLPETVKSDRSVFMNQGEWELLGVLTQFQEFSIESSHHYAEMKFYVVIRRRPLFYAVSLLLPSIFLMVMDIVGFYLPPDSGERVSFKITLLLGYSVFLIIVSDTLPATAIGTPLIGVYFIVCMALLVISLAETILIVRLVHKQDLQRPVPAWLRHLVLERIALLLCLGEQSASRRPPATSQAAKMDDCSDMGNHCSHLAGPQDLEKTPRGRGSPPPPPREASLAMRGLLQELTSIRHFLEKRDESREVARDWLRVGSLLDRLLFRIYLLAVLAYSVTLVTLWSIWQYS</sequence>
<evidence type="ECO:0000256" key="13">
    <source>
        <dbReference type="ARBA" id="ARBA00023286"/>
    </source>
</evidence>
<dbReference type="InterPro" id="IPR036734">
    <property type="entry name" value="Neur_chan_lig-bd_sf"/>
</dbReference>
<dbReference type="PRINTS" id="PR00252">
    <property type="entry name" value="NRIONCHANNEL"/>
</dbReference>
<keyword evidence="10 31" id="KW-0675">Receptor</keyword>
<comment type="catalytic activity">
    <reaction evidence="18">
        <text>Na(+)(in) = Na(+)(out)</text>
        <dbReference type="Rhea" id="RHEA:34963"/>
        <dbReference type="ChEBI" id="CHEBI:29101"/>
    </reaction>
</comment>
<feature type="domain" description="Neurotransmitter-gated ion-channel ligand-binding" evidence="29">
    <location>
        <begin position="108"/>
        <end position="214"/>
    </location>
</feature>
<comment type="subcellular location">
    <subcellularLocation>
        <location evidence="15">Postsynaptic cell membrane</location>
        <topology evidence="15">Multi-pass membrane protein</topology>
    </subcellularLocation>
</comment>
<dbReference type="GO" id="GO:0004888">
    <property type="term" value="F:transmembrane signaling receptor activity"/>
    <property type="evidence" value="ECO:0007669"/>
    <property type="project" value="InterPro"/>
</dbReference>
<dbReference type="InterPro" id="IPR049944">
    <property type="entry name" value="LGIC_TM_5-HT3"/>
</dbReference>
<dbReference type="SUPFAM" id="SSF90112">
    <property type="entry name" value="Neurotransmitter-gated ion-channel transmembrane pore"/>
    <property type="match status" value="1"/>
</dbReference>
<feature type="signal peptide" evidence="27">
    <location>
        <begin position="1"/>
        <end position="23"/>
    </location>
</feature>
<evidence type="ECO:0000256" key="27">
    <source>
        <dbReference type="RuleBase" id="RU000687"/>
    </source>
</evidence>
<comment type="catalytic activity">
    <reaction evidence="16">
        <text>Mg(2+)(in) = Mg(2+)(out)</text>
        <dbReference type="Rhea" id="RHEA:29827"/>
        <dbReference type="ChEBI" id="CHEBI:18420"/>
    </reaction>
</comment>
<evidence type="ECO:0000256" key="5">
    <source>
        <dbReference type="ARBA" id="ARBA00022989"/>
    </source>
</evidence>
<feature type="transmembrane region" description="Helical" evidence="27">
    <location>
        <begin position="424"/>
        <end position="447"/>
    </location>
</feature>
<dbReference type="GO" id="GO:0045211">
    <property type="term" value="C:postsynaptic membrane"/>
    <property type="evidence" value="ECO:0007669"/>
    <property type="project" value="UniProtKB-SubCell"/>
</dbReference>
<comment type="caution">
    <text evidence="31">The sequence shown here is derived from an EMBL/GenBank/DDBJ whole genome shotgun (WGS) entry which is preliminary data.</text>
</comment>
<keyword evidence="13" id="KW-1071">Ligand-gated ion channel</keyword>
<dbReference type="InterPro" id="IPR036719">
    <property type="entry name" value="Neuro-gated_channel_TM_sf"/>
</dbReference>
<evidence type="ECO:0000256" key="19">
    <source>
        <dbReference type="ARBA" id="ARBA00036634"/>
    </source>
</evidence>
<dbReference type="STRING" id="9838.ENSCDRP00005021454"/>
<name>A0A5N4C8K6_CAMDR</name>
<keyword evidence="1 27" id="KW-0813">Transport</keyword>
<dbReference type="NCBIfam" id="TIGR00860">
    <property type="entry name" value="LIC"/>
    <property type="match status" value="1"/>
</dbReference>
<evidence type="ECO:0000256" key="18">
    <source>
        <dbReference type="ARBA" id="ARBA00036239"/>
    </source>
</evidence>
<gene>
    <name evidence="31" type="ORF">Cadr_000028957</name>
</gene>
<proteinExistence type="inferred from homology"/>
<dbReference type="InterPro" id="IPR008133">
    <property type="entry name" value="5HT3_rcpt_A"/>
</dbReference>
<keyword evidence="2" id="KW-1003">Cell membrane</keyword>
<evidence type="ECO:0000256" key="23">
    <source>
        <dbReference type="ARBA" id="ARBA00068982"/>
    </source>
</evidence>
<dbReference type="InterPro" id="IPR038050">
    <property type="entry name" value="Neuro_actylchol_rec"/>
</dbReference>
<dbReference type="PANTHER" id="PTHR18945">
    <property type="entry name" value="NEUROTRANSMITTER GATED ION CHANNEL"/>
    <property type="match status" value="1"/>
</dbReference>
<feature type="chain" id="PRO_5024487738" description="5-hydroxytryptamine receptor 3A" evidence="27">
    <location>
        <begin position="24"/>
        <end position="450"/>
    </location>
</feature>
<dbReference type="Pfam" id="PF02932">
    <property type="entry name" value="Neur_chan_memb"/>
    <property type="match status" value="1"/>
</dbReference>
<evidence type="ECO:0000256" key="6">
    <source>
        <dbReference type="ARBA" id="ARBA00023018"/>
    </source>
</evidence>
<keyword evidence="32" id="KW-1185">Reference proteome</keyword>
<evidence type="ECO:0000256" key="7">
    <source>
        <dbReference type="ARBA" id="ARBA00023065"/>
    </source>
</evidence>
<dbReference type="Gene3D" id="1.20.58.390">
    <property type="entry name" value="Neurotransmitter-gated ion-channel transmembrane domain"/>
    <property type="match status" value="1"/>
</dbReference>
<keyword evidence="12" id="KW-0628">Postsynaptic cell membrane</keyword>
<evidence type="ECO:0000256" key="14">
    <source>
        <dbReference type="ARBA" id="ARBA00023303"/>
    </source>
</evidence>
<evidence type="ECO:0000256" key="26">
    <source>
        <dbReference type="ARBA" id="ARBA00083210"/>
    </source>
</evidence>
<evidence type="ECO:0000256" key="22">
    <source>
        <dbReference type="ARBA" id="ARBA00061864"/>
    </source>
</evidence>
<evidence type="ECO:0000256" key="28">
    <source>
        <dbReference type="SAM" id="MobiDB-lite"/>
    </source>
</evidence>
<dbReference type="GO" id="GO:0005230">
    <property type="term" value="F:extracellular ligand-gated monoatomic ion channel activity"/>
    <property type="evidence" value="ECO:0007669"/>
    <property type="project" value="InterPro"/>
</dbReference>
<dbReference type="InterPro" id="IPR006202">
    <property type="entry name" value="Neur_chan_lig-bd"/>
</dbReference>
<evidence type="ECO:0000256" key="20">
    <source>
        <dbReference type="ARBA" id="ARBA00037540"/>
    </source>
</evidence>
<feature type="domain" description="Neurotransmitter-gated ion-channel ligand-binding" evidence="29">
    <location>
        <begin position="41"/>
        <end position="94"/>
    </location>
</feature>
<dbReference type="AlphaFoldDB" id="A0A5N4C8K6"/>
<dbReference type="EMBL" id="JWIN03000033">
    <property type="protein sequence ID" value="KAB1254714.1"/>
    <property type="molecule type" value="Genomic_DNA"/>
</dbReference>
<evidence type="ECO:0000256" key="10">
    <source>
        <dbReference type="ARBA" id="ARBA00023170"/>
    </source>
</evidence>
<keyword evidence="4 27" id="KW-0732">Signal</keyword>
<dbReference type="PRINTS" id="PR01709">
    <property type="entry name" value="5HT3ARECEPTR"/>
</dbReference>
<evidence type="ECO:0000256" key="2">
    <source>
        <dbReference type="ARBA" id="ARBA00022475"/>
    </source>
</evidence>
<dbReference type="Gene3D" id="2.70.170.10">
    <property type="entry name" value="Neurotransmitter-gated ion-channel ligand-binding domain"/>
    <property type="match status" value="2"/>
</dbReference>
<keyword evidence="8 27" id="KW-0472">Membrane</keyword>
<dbReference type="Proteomes" id="UP000299084">
    <property type="component" value="Unassembled WGS sequence"/>
</dbReference>
<dbReference type="InterPro" id="IPR008132">
    <property type="entry name" value="5HT3_rcpt"/>
</dbReference>
<evidence type="ECO:0000256" key="8">
    <source>
        <dbReference type="ARBA" id="ARBA00023136"/>
    </source>
</evidence>
<keyword evidence="6" id="KW-0770">Synapse</keyword>
<comment type="catalytic activity">
    <reaction evidence="17">
        <text>K(+)(in) = K(+)(out)</text>
        <dbReference type="Rhea" id="RHEA:29463"/>
        <dbReference type="ChEBI" id="CHEBI:29103"/>
    </reaction>
</comment>
<feature type="transmembrane region" description="Helical" evidence="27">
    <location>
        <begin position="215"/>
        <end position="238"/>
    </location>
</feature>
<evidence type="ECO:0000256" key="25">
    <source>
        <dbReference type="ARBA" id="ARBA00080492"/>
    </source>
</evidence>
<accession>A0A5N4C8K6</accession>
<evidence type="ECO:0000259" key="30">
    <source>
        <dbReference type="Pfam" id="PF02932"/>
    </source>
</evidence>
<keyword evidence="9" id="KW-1015">Disulfide bond</keyword>
<evidence type="ECO:0000256" key="12">
    <source>
        <dbReference type="ARBA" id="ARBA00023257"/>
    </source>
</evidence>
<dbReference type="Pfam" id="PF02931">
    <property type="entry name" value="Neur_chan_LBD"/>
    <property type="match status" value="2"/>
</dbReference>
<evidence type="ECO:0000256" key="16">
    <source>
        <dbReference type="ARBA" id="ARBA00034269"/>
    </source>
</evidence>
<evidence type="ECO:0000256" key="9">
    <source>
        <dbReference type="ARBA" id="ARBA00023157"/>
    </source>
</evidence>
<feature type="domain" description="Neurotransmitter-gated ion-channel transmembrane" evidence="30">
    <location>
        <begin position="221"/>
        <end position="440"/>
    </location>
</feature>
<evidence type="ECO:0000256" key="4">
    <source>
        <dbReference type="ARBA" id="ARBA00022729"/>
    </source>
</evidence>
<dbReference type="PRINTS" id="PR01708">
    <property type="entry name" value="5HT3RECEPTOR"/>
</dbReference>
<comment type="similarity">
    <text evidence="21">Belongs to the ligand-gated ion channel (TC 1.A.9) family. 5-hydroxytryptamine receptor (TC 1.A.9.2) subfamily. HTR3A sub-subfamily.</text>
</comment>
<dbReference type="FunFam" id="2.70.170.10:FF:000017">
    <property type="entry name" value="5-hydroxytryptamine receptor 3A"/>
    <property type="match status" value="1"/>
</dbReference>
<comment type="function">
    <text evidence="20">Forms serotonin (5-hydroxytryptamine/5-HT3)-activated cation-selective channel complexes, which when activated cause fast, depolarizing responses in neurons.</text>
</comment>
<keyword evidence="5 27" id="KW-1133">Transmembrane helix</keyword>
<feature type="transmembrane region" description="Helical" evidence="27">
    <location>
        <begin position="277"/>
        <end position="299"/>
    </location>
</feature>
<evidence type="ECO:0000256" key="24">
    <source>
        <dbReference type="ARBA" id="ARBA00078864"/>
    </source>
</evidence>
<keyword evidence="11" id="KW-0325">Glycoprotein</keyword>